<dbReference type="SUPFAM" id="SSF51735">
    <property type="entry name" value="NAD(P)-binding Rossmann-fold domains"/>
    <property type="match status" value="1"/>
</dbReference>
<feature type="binding site" evidence="7">
    <location>
        <position position="30"/>
    </location>
    <ligand>
        <name>NADPH</name>
        <dbReference type="ChEBI" id="CHEBI:57783"/>
    </ligand>
</feature>
<dbReference type="Pfam" id="PF07479">
    <property type="entry name" value="NAD_Gly3P_dh_C"/>
    <property type="match status" value="1"/>
</dbReference>
<evidence type="ECO:0000256" key="9">
    <source>
        <dbReference type="RuleBase" id="RU000439"/>
    </source>
</evidence>
<dbReference type="InterPro" id="IPR013328">
    <property type="entry name" value="6PGD_dom2"/>
</dbReference>
<dbReference type="RefSeq" id="WP_284100435.1">
    <property type="nucleotide sequence ID" value="NZ_JARRAF010000008.1"/>
</dbReference>
<evidence type="ECO:0000256" key="1">
    <source>
        <dbReference type="ARBA" id="ARBA00011009"/>
    </source>
</evidence>
<keyword evidence="7 8" id="KW-0520">NAD</keyword>
<feature type="binding site" evidence="7">
    <location>
        <position position="251"/>
    </location>
    <ligand>
        <name>sn-glycerol 3-phosphate</name>
        <dbReference type="ChEBI" id="CHEBI:57597"/>
    </ligand>
</feature>
<proteinExistence type="inferred from homology"/>
<feature type="binding site" evidence="7">
    <location>
        <position position="136"/>
    </location>
    <ligand>
        <name>NADPH</name>
        <dbReference type="ChEBI" id="CHEBI:57783"/>
    </ligand>
</feature>
<dbReference type="InterPro" id="IPR008927">
    <property type="entry name" value="6-PGluconate_DH-like_C_sf"/>
</dbReference>
<keyword evidence="6 7" id="KW-1208">Phospholipid metabolism</keyword>
<evidence type="ECO:0000256" key="5">
    <source>
        <dbReference type="ARBA" id="ARBA00023209"/>
    </source>
</evidence>
<feature type="binding site" evidence="7">
    <location>
        <position position="103"/>
    </location>
    <ligand>
        <name>NADPH</name>
        <dbReference type="ChEBI" id="CHEBI:57783"/>
    </ligand>
</feature>
<accession>A0ABT7DVQ0</accession>
<evidence type="ECO:0000313" key="13">
    <source>
        <dbReference type="Proteomes" id="UP001172778"/>
    </source>
</evidence>
<dbReference type="InterPro" id="IPR006168">
    <property type="entry name" value="G3P_DH_NAD-dep"/>
</dbReference>
<dbReference type="PIRSF" id="PIRSF000114">
    <property type="entry name" value="Glycerol-3-P_dh"/>
    <property type="match status" value="1"/>
</dbReference>
<reference evidence="12" key="1">
    <citation type="submission" date="2023-03" db="EMBL/GenBank/DDBJ databases">
        <title>Chitinimonas shenzhenensis gen. nov., sp. nov., a novel member of family Burkholderiaceae isolated from activated sludge collected in Shen Zhen, China.</title>
        <authorList>
            <person name="Wang X."/>
        </authorList>
    </citation>
    <scope>NUCLEOTIDE SEQUENCE</scope>
    <source>
        <strain evidence="12">DQS-5</strain>
    </source>
</reference>
<evidence type="ECO:0000256" key="6">
    <source>
        <dbReference type="ARBA" id="ARBA00023264"/>
    </source>
</evidence>
<comment type="pathway">
    <text evidence="7">Membrane lipid metabolism; glycerophospholipid metabolism.</text>
</comment>
<name>A0ABT7DVQ0_9NEIS</name>
<dbReference type="InterPro" id="IPR006109">
    <property type="entry name" value="G3P_DH_NAD-dep_C"/>
</dbReference>
<dbReference type="InterPro" id="IPR011128">
    <property type="entry name" value="G3P_DH_NAD-dep_N"/>
</dbReference>
<dbReference type="PROSITE" id="PS00957">
    <property type="entry name" value="NAD_G3PDH"/>
    <property type="match status" value="1"/>
</dbReference>
<comment type="catalytic activity">
    <reaction evidence="7">
        <text>sn-glycerol 3-phosphate + NAD(+) = dihydroxyacetone phosphate + NADH + H(+)</text>
        <dbReference type="Rhea" id="RHEA:11092"/>
        <dbReference type="ChEBI" id="CHEBI:15378"/>
        <dbReference type="ChEBI" id="CHEBI:57540"/>
        <dbReference type="ChEBI" id="CHEBI:57597"/>
        <dbReference type="ChEBI" id="CHEBI:57642"/>
        <dbReference type="ChEBI" id="CHEBI:57945"/>
        <dbReference type="EC" id="1.1.1.94"/>
    </reaction>
</comment>
<dbReference type="PANTHER" id="PTHR11728:SF1">
    <property type="entry name" value="GLYCEROL-3-PHOSPHATE DEHYDROGENASE [NAD(+)] 2, CHLOROPLASTIC"/>
    <property type="match status" value="1"/>
</dbReference>
<feature type="binding site" evidence="7">
    <location>
        <position position="252"/>
    </location>
    <ligand>
        <name>sn-glycerol 3-phosphate</name>
        <dbReference type="ChEBI" id="CHEBI:57597"/>
    </ligand>
</feature>
<feature type="active site" description="Proton acceptor" evidence="7">
    <location>
        <position position="187"/>
    </location>
</feature>
<comment type="similarity">
    <text evidence="1 7 8">Belongs to the NAD-dependent glycerol-3-phosphate dehydrogenase family.</text>
</comment>
<comment type="caution">
    <text evidence="12">The sequence shown here is derived from an EMBL/GenBank/DDBJ whole genome shotgun (WGS) entry which is preliminary data.</text>
</comment>
<keyword evidence="2 7" id="KW-0444">Lipid biosynthesis</keyword>
<dbReference type="Proteomes" id="UP001172778">
    <property type="component" value="Unassembled WGS sequence"/>
</dbReference>
<protein>
    <recommendedName>
        <fullName evidence="7">Glycerol-3-phosphate dehydrogenase [NAD(P)+]</fullName>
        <ecNumber evidence="7">1.1.1.94</ecNumber>
    </recommendedName>
    <alternativeName>
        <fullName evidence="7">NAD(P)(+)-dependent glycerol-3-phosphate dehydrogenase</fullName>
    </alternativeName>
    <alternativeName>
        <fullName evidence="7">NAD(P)H-dependent dihydroxyacetone-phosphate reductase</fullName>
    </alternativeName>
</protein>
<dbReference type="Pfam" id="PF01210">
    <property type="entry name" value="NAD_Gly3P_dh_N"/>
    <property type="match status" value="1"/>
</dbReference>
<dbReference type="Gene3D" id="1.10.1040.10">
    <property type="entry name" value="N-(1-d-carboxylethyl)-l-norvaline Dehydrogenase, domain 2"/>
    <property type="match status" value="1"/>
</dbReference>
<feature type="binding site" evidence="7">
    <location>
        <position position="11"/>
    </location>
    <ligand>
        <name>NADPH</name>
        <dbReference type="ChEBI" id="CHEBI:57783"/>
    </ligand>
</feature>
<dbReference type="GO" id="GO:0047952">
    <property type="term" value="F:glycerol-3-phosphate dehydrogenase [NAD(P)+] activity"/>
    <property type="evidence" value="ECO:0007669"/>
    <property type="project" value="UniProtKB-EC"/>
</dbReference>
<dbReference type="SUPFAM" id="SSF48179">
    <property type="entry name" value="6-phosphogluconate dehydrogenase C-terminal domain-like"/>
    <property type="match status" value="1"/>
</dbReference>
<keyword evidence="3 7" id="KW-0560">Oxidoreductase</keyword>
<organism evidence="12 13">
    <name type="scientific">Parachitinimonas caeni</name>
    <dbReference type="NCBI Taxonomy" id="3031301"/>
    <lineage>
        <taxon>Bacteria</taxon>
        <taxon>Pseudomonadati</taxon>
        <taxon>Pseudomonadota</taxon>
        <taxon>Betaproteobacteria</taxon>
        <taxon>Neisseriales</taxon>
        <taxon>Chitinibacteraceae</taxon>
        <taxon>Parachitinimonas</taxon>
    </lineage>
</organism>
<keyword evidence="7" id="KW-0963">Cytoplasm</keyword>
<keyword evidence="13" id="KW-1185">Reference proteome</keyword>
<comment type="function">
    <text evidence="7">Catalyzes the reduction of the glycolytic intermediate dihydroxyacetone phosphate (DHAP) to sn-glycerol 3-phosphate (G3P), the key precursor for phospholipid synthesis.</text>
</comment>
<dbReference type="HAMAP" id="MF_00394">
    <property type="entry name" value="NAD_Glyc3P_dehydrog"/>
    <property type="match status" value="1"/>
</dbReference>
<gene>
    <name evidence="7" type="primary">gpsA</name>
    <name evidence="12" type="ORF">PZA18_08705</name>
</gene>
<feature type="binding site" evidence="7">
    <location>
        <position position="277"/>
    </location>
    <ligand>
        <name>NADPH</name>
        <dbReference type="ChEBI" id="CHEBI:57783"/>
    </ligand>
</feature>
<feature type="binding site" evidence="7">
    <location>
        <position position="103"/>
    </location>
    <ligand>
        <name>sn-glycerol 3-phosphate</name>
        <dbReference type="ChEBI" id="CHEBI:57597"/>
    </ligand>
</feature>
<feature type="binding site" evidence="7">
    <location>
        <position position="240"/>
    </location>
    <ligand>
        <name>sn-glycerol 3-phosphate</name>
        <dbReference type="ChEBI" id="CHEBI:57597"/>
    </ligand>
</feature>
<evidence type="ECO:0000313" key="12">
    <source>
        <dbReference type="EMBL" id="MDK2124125.1"/>
    </source>
</evidence>
<evidence type="ECO:0000256" key="3">
    <source>
        <dbReference type="ARBA" id="ARBA00023002"/>
    </source>
</evidence>
<keyword evidence="7" id="KW-0547">Nucleotide-binding</keyword>
<feature type="binding site" evidence="7">
    <location>
        <position position="251"/>
    </location>
    <ligand>
        <name>NADPH</name>
        <dbReference type="ChEBI" id="CHEBI:57783"/>
    </ligand>
</feature>
<keyword evidence="4 7" id="KW-0443">Lipid metabolism</keyword>
<evidence type="ECO:0000259" key="11">
    <source>
        <dbReference type="Pfam" id="PF07479"/>
    </source>
</evidence>
<dbReference type="PANTHER" id="PTHR11728">
    <property type="entry name" value="GLYCEROL-3-PHOSPHATE DEHYDROGENASE"/>
    <property type="match status" value="1"/>
</dbReference>
<feature type="domain" description="Glycerol-3-phosphate dehydrogenase NAD-dependent C-terminal" evidence="11">
    <location>
        <begin position="176"/>
        <end position="316"/>
    </location>
</feature>
<dbReference type="InterPro" id="IPR036291">
    <property type="entry name" value="NAD(P)-bd_dom_sf"/>
</dbReference>
<comment type="catalytic activity">
    <reaction evidence="7 9">
        <text>sn-glycerol 3-phosphate + NADP(+) = dihydroxyacetone phosphate + NADPH + H(+)</text>
        <dbReference type="Rhea" id="RHEA:11096"/>
        <dbReference type="ChEBI" id="CHEBI:15378"/>
        <dbReference type="ChEBI" id="CHEBI:57597"/>
        <dbReference type="ChEBI" id="CHEBI:57642"/>
        <dbReference type="ChEBI" id="CHEBI:57783"/>
        <dbReference type="ChEBI" id="CHEBI:58349"/>
        <dbReference type="EC" id="1.1.1.94"/>
    </reaction>
</comment>
<keyword evidence="7" id="KW-0521">NADP</keyword>
<sequence>MKITVMGAGAWGTALAISLAEKHQVILWGRDANQVHAMQTDRENTRYLPGIAFPSNLSIDESLGQATQQSDLVLVVTPTAGLRPSLNALVALQKSCPVVWACKGLEVGSMLPPHAIADTILPPSIPRGVLSGPSFAQEVATGLPAALTLAAEDAAFANHTSSELHGRKLRVYSSTDVVGVEIGGAVKNVMAIAAGVCDGLKLGNNARAALITRGLAEITRLGAALGAKAETFTGLSGLGDLLLTCTGDLSRNRKVGLLLAQGQTLAEVLANLGHVAEGVNTAKEVLRQANTHSVDMPITAAVCRLLFENVSAAEIVAELMEREHKQEV</sequence>
<dbReference type="EMBL" id="JARRAF010000008">
    <property type="protein sequence ID" value="MDK2124125.1"/>
    <property type="molecule type" value="Genomic_DNA"/>
</dbReference>
<dbReference type="PRINTS" id="PR00077">
    <property type="entry name" value="GPDHDRGNASE"/>
</dbReference>
<comment type="subcellular location">
    <subcellularLocation>
        <location evidence="7">Cytoplasm</location>
    </subcellularLocation>
</comment>
<keyword evidence="5 7" id="KW-0594">Phospholipid biosynthesis</keyword>
<dbReference type="EC" id="1.1.1.94" evidence="7"/>
<dbReference type="NCBIfam" id="NF000940">
    <property type="entry name" value="PRK00094.1-2"/>
    <property type="match status" value="1"/>
</dbReference>
<evidence type="ECO:0000259" key="10">
    <source>
        <dbReference type="Pfam" id="PF01210"/>
    </source>
</evidence>
<evidence type="ECO:0000256" key="4">
    <source>
        <dbReference type="ARBA" id="ARBA00023098"/>
    </source>
</evidence>
<feature type="domain" description="Glycerol-3-phosphate dehydrogenase NAD-dependent N-terminal" evidence="10">
    <location>
        <begin position="2"/>
        <end position="156"/>
    </location>
</feature>
<dbReference type="Gene3D" id="3.40.50.720">
    <property type="entry name" value="NAD(P)-binding Rossmann-like Domain"/>
    <property type="match status" value="1"/>
</dbReference>
<dbReference type="NCBIfam" id="NF000942">
    <property type="entry name" value="PRK00094.1-4"/>
    <property type="match status" value="1"/>
</dbReference>
<evidence type="ECO:0000256" key="2">
    <source>
        <dbReference type="ARBA" id="ARBA00022516"/>
    </source>
</evidence>
<feature type="binding site" evidence="7">
    <location>
        <position position="187"/>
    </location>
    <ligand>
        <name>sn-glycerol 3-phosphate</name>
        <dbReference type="ChEBI" id="CHEBI:57597"/>
    </ligand>
</feature>
<evidence type="ECO:0000256" key="8">
    <source>
        <dbReference type="RuleBase" id="RU000437"/>
    </source>
</evidence>
<feature type="binding site" evidence="7">
    <location>
        <position position="132"/>
    </location>
    <ligand>
        <name>sn-glycerol 3-phosphate</name>
        <dbReference type="ChEBI" id="CHEBI:57597"/>
    </ligand>
</feature>
<feature type="binding site" evidence="7">
    <location>
        <position position="275"/>
    </location>
    <ligand>
        <name>NADPH</name>
        <dbReference type="ChEBI" id="CHEBI:57783"/>
    </ligand>
</feature>
<evidence type="ECO:0000256" key="7">
    <source>
        <dbReference type="HAMAP-Rule" id="MF_00394"/>
    </source>
</evidence>
<comment type="caution">
    <text evidence="7">Lacks conserved residue(s) required for the propagation of feature annotation.</text>
</comment>
<feature type="binding site" evidence="7">
    <location>
        <position position="250"/>
    </location>
    <ligand>
        <name>sn-glycerol 3-phosphate</name>
        <dbReference type="ChEBI" id="CHEBI:57597"/>
    </ligand>
</feature>
<feature type="binding site" evidence="7">
    <location>
        <position position="134"/>
    </location>
    <ligand>
        <name>sn-glycerol 3-phosphate</name>
        <dbReference type="ChEBI" id="CHEBI:57597"/>
    </ligand>
</feature>
<feature type="binding site" evidence="7">
    <location>
        <position position="47"/>
    </location>
    <ligand>
        <name>NADPH</name>
        <dbReference type="ChEBI" id="CHEBI:57783"/>
    </ligand>
</feature>